<dbReference type="InterPro" id="IPR036116">
    <property type="entry name" value="FN3_sf"/>
</dbReference>
<dbReference type="CDD" id="cd00054">
    <property type="entry name" value="EGF_CA"/>
    <property type="match status" value="1"/>
</dbReference>
<keyword evidence="20" id="KW-1015">Disulfide bond</keyword>
<dbReference type="Gene3D" id="2.60.40.10">
    <property type="entry name" value="Immunoglobulins"/>
    <property type="match status" value="4"/>
</dbReference>
<protein>
    <recommendedName>
        <fullName evidence="22">Tyrosine-protein kinase receptor</fullName>
        <ecNumber evidence="22">2.7.10.1</ecNumber>
    </recommendedName>
</protein>
<keyword evidence="5" id="KW-0165">Cleavage on pair of basic residues</keyword>
<evidence type="ECO:0000256" key="20">
    <source>
        <dbReference type="PROSITE-ProRule" id="PRU00076"/>
    </source>
</evidence>
<evidence type="ECO:0000256" key="7">
    <source>
        <dbReference type="ARBA" id="ARBA00022723"/>
    </source>
</evidence>
<keyword evidence="18" id="KW-0464">Manganese</keyword>
<accession>A0ABQ9EKV1</accession>
<evidence type="ECO:0000256" key="16">
    <source>
        <dbReference type="ARBA" id="ARBA00023170"/>
    </source>
</evidence>
<dbReference type="InterPro" id="IPR000742">
    <property type="entry name" value="EGF"/>
</dbReference>
<dbReference type="Gene3D" id="2.10.25.10">
    <property type="entry name" value="Laminin"/>
    <property type="match status" value="1"/>
</dbReference>
<dbReference type="PROSITE" id="PS00239">
    <property type="entry name" value="RECEPTOR_TYR_KIN_II"/>
    <property type="match status" value="1"/>
</dbReference>
<dbReference type="Gene3D" id="1.10.510.10">
    <property type="entry name" value="Transferase(Phosphotransferase) domain 1"/>
    <property type="match status" value="1"/>
</dbReference>
<dbReference type="InterPro" id="IPR020635">
    <property type="entry name" value="Tyr_kinase_cat_dom"/>
</dbReference>
<keyword evidence="17" id="KW-0325">Glycoprotein</keyword>
<feature type="region of interest" description="Disordered" evidence="23">
    <location>
        <begin position="930"/>
        <end position="993"/>
    </location>
</feature>
<evidence type="ECO:0000256" key="21">
    <source>
        <dbReference type="PROSITE-ProRule" id="PRU10141"/>
    </source>
</evidence>
<dbReference type="EMBL" id="JARBDR010000903">
    <property type="protein sequence ID" value="KAJ8303868.1"/>
    <property type="molecule type" value="Genomic_DNA"/>
</dbReference>
<keyword evidence="8 25" id="KW-0732">Signal</keyword>
<feature type="domain" description="Fibronectin type-III" evidence="28">
    <location>
        <begin position="683"/>
        <end position="797"/>
    </location>
</feature>
<comment type="caution">
    <text evidence="29">The sequence shown here is derived from an EMBL/GenBank/DDBJ whole genome shotgun (WGS) entry which is preliminary data.</text>
</comment>
<keyword evidence="6 22" id="KW-0812">Transmembrane</keyword>
<keyword evidence="4" id="KW-0808">Transferase</keyword>
<feature type="domain" description="Fibronectin type-III" evidence="28">
    <location>
        <begin position="1069"/>
        <end position="1168"/>
    </location>
</feature>
<dbReference type="InterPro" id="IPR009030">
    <property type="entry name" value="Growth_fac_rcpt_cys_sf"/>
</dbReference>
<keyword evidence="10 21" id="KW-0547">Nucleotide-binding</keyword>
<dbReference type="SUPFAM" id="SSF49265">
    <property type="entry name" value="Fibronectin type III"/>
    <property type="match status" value="4"/>
</dbReference>
<dbReference type="PANTHER" id="PTHR24416:SF525">
    <property type="entry name" value="INSULIN-LIKE RECEPTOR"/>
    <property type="match status" value="1"/>
</dbReference>
<dbReference type="SUPFAM" id="SSF57196">
    <property type="entry name" value="EGF/Laminin"/>
    <property type="match status" value="1"/>
</dbReference>
<comment type="subcellular location">
    <subcellularLocation>
        <location evidence="2">Membrane</location>
        <topology evidence="2">Single-pass type I membrane protein</topology>
    </subcellularLocation>
</comment>
<evidence type="ECO:0000259" key="28">
    <source>
        <dbReference type="PROSITE" id="PS50853"/>
    </source>
</evidence>
<keyword evidence="12 21" id="KW-0067">ATP-binding</keyword>
<dbReference type="PROSITE" id="PS50853">
    <property type="entry name" value="FN3"/>
    <property type="match status" value="4"/>
</dbReference>
<dbReference type="SMART" id="SM00219">
    <property type="entry name" value="TyrKc"/>
    <property type="match status" value="1"/>
</dbReference>
<dbReference type="CDD" id="cd05032">
    <property type="entry name" value="PTKc_InsR_like"/>
    <property type="match status" value="1"/>
</dbReference>
<keyword evidence="3 22" id="KW-0597">Phosphoprotein</keyword>
<dbReference type="InterPro" id="IPR036941">
    <property type="entry name" value="Rcpt_L-dom_sf"/>
</dbReference>
<dbReference type="Pfam" id="PF00041">
    <property type="entry name" value="fn3"/>
    <property type="match status" value="3"/>
</dbReference>
<evidence type="ECO:0000256" key="22">
    <source>
        <dbReference type="RuleBase" id="RU000312"/>
    </source>
</evidence>
<feature type="compositionally biased region" description="Basic residues" evidence="23">
    <location>
        <begin position="960"/>
        <end position="969"/>
    </location>
</feature>
<evidence type="ECO:0000256" key="1">
    <source>
        <dbReference type="ARBA" id="ARBA00001936"/>
    </source>
</evidence>
<dbReference type="InterPro" id="IPR008266">
    <property type="entry name" value="Tyr_kinase_AS"/>
</dbReference>
<dbReference type="PROSITE" id="PS00022">
    <property type="entry name" value="EGF_1"/>
    <property type="match status" value="1"/>
</dbReference>
<evidence type="ECO:0000256" key="25">
    <source>
        <dbReference type="SAM" id="SignalP"/>
    </source>
</evidence>
<evidence type="ECO:0000256" key="23">
    <source>
        <dbReference type="SAM" id="MobiDB-lite"/>
    </source>
</evidence>
<dbReference type="SUPFAM" id="SSF56112">
    <property type="entry name" value="Protein kinase-like (PK-like)"/>
    <property type="match status" value="1"/>
</dbReference>
<proteinExistence type="inferred from homology"/>
<dbReference type="SUPFAM" id="SSF52058">
    <property type="entry name" value="L domain-like"/>
    <property type="match status" value="2"/>
</dbReference>
<evidence type="ECO:0000256" key="14">
    <source>
        <dbReference type="ARBA" id="ARBA00023136"/>
    </source>
</evidence>
<dbReference type="InterPro" id="IPR011009">
    <property type="entry name" value="Kinase-like_dom_sf"/>
</dbReference>
<dbReference type="Pfam" id="PF01030">
    <property type="entry name" value="Recep_L_domain"/>
    <property type="match status" value="2"/>
</dbReference>
<sequence length="1755" mass="200345">MVKIIPRKTVLCLLWISLFASEFVNEVASQYKKGDSRSRDPCSVDTCKNGGTCEQLDYRFSCKCLPYYNGDMCQFEPGNLLGYCTNRQECPNIENVECIDNMCNCTAGFYIKNGLCNDIQALKVSGVNATLITGQMSVNVTWNLPADPDGVYQYEVRWSYSGGETEAKRSTGPQYAIISGLLAGTTYTIYVFSIEYNGMTPQSVASGPVVITTKTICTTRDVRNGIHSFKDLINCTVIEGNLKILLIDHATSKDFEDIRFPDLVEITDYMLLYRVYSLKTLRKMFPNLAVIRGHDLFFNFALVAFEMVDLEELGLVSLTVIERGAVRLEKNRNLCYVTTIDWSLIATGVKPEDNFIQDNKNPEECVNICPDHCPLKDQNGKSPAVRTCWTSEDCQKRLVPNCPACAGRSGRYCYNHAGRDLCCHQSCLGGCYGETRSDCIACKNLIVTGNYGDSRSMCRPDCDPGTFMYKKRRCLMRQDCLKMKMKVIEAGHGPMAGRCVKTCPIDYMEDTADPRRCILCEKECPKECQAVRIDSINEAQKLKGCTIVTGPLEIRILKGSNVGKELEENLGQIKEVLGHIWIHSSHALLSLNFFKSLEKIHGENLYNGFSLLVNDNLNLQKLFPEEVENRLKILNGNMFFHFNRKLCLSKIRELEKKVEMNLSKANNDISDSTNGDQMPCYVTQLNLTILSVSSTVAFLKWENFKIPDNRKLLSYVIYYKEAPTKDVSIYDGRDACSENVWQTKDVLNNSEKPKFFITIIVNLNPWTQYAVYVQTYTTASATYGAMSKLLYFRTAPAMPTSPANLVVRSVRQNELLVTWDPPTSPHGNVTHYEVYWRKRELVPLKYSRRNYCTDPLRRLDLDTENEIKIKKEQKKRNETEDGQQCCACPRSKEEEASEQLEREIQIKFENYLQNIIYTKRYSYKLKHSSITNSTRTDRKEVKPGITRPVKLRTTNNTKPGGRRRRRKRNAMPSPINEHEKAKYTPNPEMQDGNETEVNRTRKAEAPYFKAVVTTRELVLPNLGHFEDYNVEVIACLERDPRDPRKVKLCSNRAITMGRSLPKKEADSIDVASIKILQNTSKSSDVLITWEEPPNPNGLIITYHLEYSNVNTPDHQKPLVCIPHTNYTRFKGHKLTNLSPANYTFRIMATSLAGKGEWTPYKHFDIEPQKDEPWEKETIIAVTVSIVLLVLLLTVIVVWFCARHRFSKIPDIVLNTSANPEYWSYQDAYEADEWEVDRDKVRLLKELGQGSFGMVYKGLLFIDEKKEEIPVAVKTVNENASFPERTSFLKEASIMKGFKCYHVVQLLGVVSKGQPALVIMELMSNGDLKNFLRLHRPDEEDNDGRMPPTLKRIMQMAGEIADGMAYLADKKFVHRDLAARNCMVAEDLTVKIGDFGMTRDIYETDYYRKGGKGLLPVRWMGPESLKDGIFTSMSDVWSYGVVLWEMATLAAQPYQGLSNEEVLKYVLNGKIMERPDGCPQRLFDLMIKCWQFKPRQRPTFKEIIEMLVPDLDPEFREKSYFFSEENRQDYSVDDLDLEDEDIIHDQDETQMPFINGAEGSGLCEASRGSFGIEEELDMVNSDYKLNNFPHTRFSAEPCDCVMLQETNMNTDDHNHRHSSCSYNNSNSAIGSSDGSKDSSKSSNSSYAHMNVDSIIDICFDLILCIYDDEKLLAMAFLLTLSTKKQITPRFFLSDLACVLNNCTSRSCPTQDTEYYILHTYSKIVLHVLPYVSLRSLLYIYERKISRNVGKNLSIKY</sequence>
<feature type="chain" id="PRO_5047323700" description="Tyrosine-protein kinase receptor" evidence="25">
    <location>
        <begin position="21"/>
        <end position="1755"/>
    </location>
</feature>
<dbReference type="Pfam" id="PF07714">
    <property type="entry name" value="PK_Tyr_Ser-Thr"/>
    <property type="match status" value="1"/>
</dbReference>
<dbReference type="InterPro" id="IPR017441">
    <property type="entry name" value="Protein_kinase_ATP_BS"/>
</dbReference>
<evidence type="ECO:0000313" key="29">
    <source>
        <dbReference type="EMBL" id="KAJ8303868.1"/>
    </source>
</evidence>
<dbReference type="SMART" id="SM00261">
    <property type="entry name" value="FU"/>
    <property type="match status" value="1"/>
</dbReference>
<evidence type="ECO:0000256" key="24">
    <source>
        <dbReference type="SAM" id="Phobius"/>
    </source>
</evidence>
<dbReference type="Pfam" id="PF00757">
    <property type="entry name" value="Furin-like"/>
    <property type="match status" value="1"/>
</dbReference>
<feature type="disulfide bond" evidence="20">
    <location>
        <begin position="64"/>
        <end position="73"/>
    </location>
</feature>
<evidence type="ECO:0000313" key="30">
    <source>
        <dbReference type="Proteomes" id="UP001217089"/>
    </source>
</evidence>
<evidence type="ECO:0000256" key="11">
    <source>
        <dbReference type="ARBA" id="ARBA00022777"/>
    </source>
</evidence>
<evidence type="ECO:0000259" key="26">
    <source>
        <dbReference type="PROSITE" id="PS50011"/>
    </source>
</evidence>
<keyword evidence="14 24" id="KW-0472">Membrane</keyword>
<feature type="domain" description="Fibronectin type-III" evidence="28">
    <location>
        <begin position="801"/>
        <end position="894"/>
    </location>
</feature>
<evidence type="ECO:0000256" key="12">
    <source>
        <dbReference type="ARBA" id="ARBA00022840"/>
    </source>
</evidence>
<dbReference type="PROSITE" id="PS50026">
    <property type="entry name" value="EGF_3"/>
    <property type="match status" value="1"/>
</dbReference>
<evidence type="ECO:0000256" key="8">
    <source>
        <dbReference type="ARBA" id="ARBA00022729"/>
    </source>
</evidence>
<evidence type="ECO:0000256" key="15">
    <source>
        <dbReference type="ARBA" id="ARBA00023137"/>
    </source>
</evidence>
<dbReference type="SUPFAM" id="SSF57184">
    <property type="entry name" value="Growth factor receptor domain"/>
    <property type="match status" value="1"/>
</dbReference>
<dbReference type="InterPro" id="IPR006212">
    <property type="entry name" value="Furin_repeat"/>
</dbReference>
<evidence type="ECO:0000256" key="6">
    <source>
        <dbReference type="ARBA" id="ARBA00022692"/>
    </source>
</evidence>
<dbReference type="CDD" id="cd00064">
    <property type="entry name" value="FU"/>
    <property type="match status" value="1"/>
</dbReference>
<dbReference type="PRINTS" id="PR00109">
    <property type="entry name" value="TYRKINASE"/>
</dbReference>
<dbReference type="InterPro" id="IPR001245">
    <property type="entry name" value="Ser-Thr/Tyr_kinase_cat_dom"/>
</dbReference>
<keyword evidence="30" id="KW-1185">Reference proteome</keyword>
<organism evidence="29 30">
    <name type="scientific">Tegillarca granosa</name>
    <name type="common">Malaysian cockle</name>
    <name type="synonym">Anadara granosa</name>
    <dbReference type="NCBI Taxonomy" id="220873"/>
    <lineage>
        <taxon>Eukaryota</taxon>
        <taxon>Metazoa</taxon>
        <taxon>Spiralia</taxon>
        <taxon>Lophotrochozoa</taxon>
        <taxon>Mollusca</taxon>
        <taxon>Bivalvia</taxon>
        <taxon>Autobranchia</taxon>
        <taxon>Pteriomorphia</taxon>
        <taxon>Arcoida</taxon>
        <taxon>Arcoidea</taxon>
        <taxon>Arcidae</taxon>
        <taxon>Tegillarca</taxon>
    </lineage>
</organism>
<feature type="binding site" evidence="21">
    <location>
        <position position="1273"/>
    </location>
    <ligand>
        <name>ATP</name>
        <dbReference type="ChEBI" id="CHEBI:30616"/>
    </ligand>
</feature>
<dbReference type="InterPro" id="IPR006211">
    <property type="entry name" value="Furin-like_Cys-rich_dom"/>
</dbReference>
<name>A0ABQ9EKV1_TEGGR</name>
<keyword evidence="15" id="KW-0829">Tyrosine-protein kinase</keyword>
<comment type="similarity">
    <text evidence="22">Belongs to the protein kinase superfamily. Tyr protein kinase family. Insulin receptor subfamily.</text>
</comment>
<dbReference type="InterPro" id="IPR000719">
    <property type="entry name" value="Prot_kinase_dom"/>
</dbReference>
<dbReference type="InterPro" id="IPR013783">
    <property type="entry name" value="Ig-like_fold"/>
</dbReference>
<feature type="domain" description="EGF-like" evidence="27">
    <location>
        <begin position="38"/>
        <end position="74"/>
    </location>
</feature>
<evidence type="ECO:0000256" key="18">
    <source>
        <dbReference type="ARBA" id="ARBA00023211"/>
    </source>
</evidence>
<dbReference type="Proteomes" id="UP001217089">
    <property type="component" value="Unassembled WGS sequence"/>
</dbReference>
<keyword evidence="11" id="KW-0418">Kinase</keyword>
<evidence type="ECO:0000256" key="10">
    <source>
        <dbReference type="ARBA" id="ARBA00022741"/>
    </source>
</evidence>
<feature type="transmembrane region" description="Helical" evidence="24">
    <location>
        <begin position="1178"/>
        <end position="1201"/>
    </location>
</feature>
<evidence type="ECO:0000259" key="27">
    <source>
        <dbReference type="PROSITE" id="PS50026"/>
    </source>
</evidence>
<dbReference type="Gene3D" id="3.30.200.20">
    <property type="entry name" value="Phosphorylase Kinase, domain 1"/>
    <property type="match status" value="1"/>
</dbReference>
<dbReference type="InterPro" id="IPR000494">
    <property type="entry name" value="Rcpt_L-dom"/>
</dbReference>
<feature type="region of interest" description="Disordered" evidence="23">
    <location>
        <begin position="872"/>
        <end position="891"/>
    </location>
</feature>
<evidence type="ECO:0000256" key="2">
    <source>
        <dbReference type="ARBA" id="ARBA00004479"/>
    </source>
</evidence>
<dbReference type="Gene3D" id="3.80.20.20">
    <property type="entry name" value="Receptor L-domain"/>
    <property type="match status" value="2"/>
</dbReference>
<feature type="domain" description="Fibronectin type-III" evidence="28">
    <location>
        <begin position="123"/>
        <end position="216"/>
    </location>
</feature>
<dbReference type="PROSITE" id="PS50011">
    <property type="entry name" value="PROTEIN_KINASE_DOM"/>
    <property type="match status" value="1"/>
</dbReference>
<keyword evidence="13 24" id="KW-1133">Transmembrane helix</keyword>
<evidence type="ECO:0000256" key="17">
    <source>
        <dbReference type="ARBA" id="ARBA00023180"/>
    </source>
</evidence>
<evidence type="ECO:0000256" key="13">
    <source>
        <dbReference type="ARBA" id="ARBA00022989"/>
    </source>
</evidence>
<keyword evidence="20" id="KW-0245">EGF-like domain</keyword>
<dbReference type="Gene3D" id="2.10.220.10">
    <property type="entry name" value="Hormone Receptor, Insulin-like Growth Factor Receptor 1, Chain A, domain 2"/>
    <property type="match status" value="1"/>
</dbReference>
<comment type="cofactor">
    <cofactor evidence="1">
        <name>Mn(2+)</name>
        <dbReference type="ChEBI" id="CHEBI:29035"/>
    </cofactor>
</comment>
<keyword evidence="7" id="KW-0479">Metal-binding</keyword>
<evidence type="ECO:0000256" key="4">
    <source>
        <dbReference type="ARBA" id="ARBA00022679"/>
    </source>
</evidence>
<dbReference type="InterPro" id="IPR002011">
    <property type="entry name" value="Tyr_kinase_rcpt_2_CS"/>
</dbReference>
<dbReference type="EC" id="2.7.10.1" evidence="22"/>
<evidence type="ECO:0000256" key="3">
    <source>
        <dbReference type="ARBA" id="ARBA00022553"/>
    </source>
</evidence>
<dbReference type="SMART" id="SM00060">
    <property type="entry name" value="FN3"/>
    <property type="match status" value="4"/>
</dbReference>
<dbReference type="InterPro" id="IPR003961">
    <property type="entry name" value="FN3_dom"/>
</dbReference>
<evidence type="ECO:0000256" key="19">
    <source>
        <dbReference type="ARBA" id="ARBA00051243"/>
    </source>
</evidence>
<keyword evidence="16 22" id="KW-0675">Receptor</keyword>
<dbReference type="CDD" id="cd00063">
    <property type="entry name" value="FN3"/>
    <property type="match status" value="4"/>
</dbReference>
<dbReference type="PROSITE" id="PS00107">
    <property type="entry name" value="PROTEIN_KINASE_ATP"/>
    <property type="match status" value="1"/>
</dbReference>
<comment type="caution">
    <text evidence="20">Lacks conserved residue(s) required for the propagation of feature annotation.</text>
</comment>
<evidence type="ECO:0000256" key="9">
    <source>
        <dbReference type="ARBA" id="ARBA00022737"/>
    </source>
</evidence>
<dbReference type="SMART" id="SM00181">
    <property type="entry name" value="EGF"/>
    <property type="match status" value="1"/>
</dbReference>
<keyword evidence="9" id="KW-0677">Repeat</keyword>
<dbReference type="PANTHER" id="PTHR24416">
    <property type="entry name" value="TYROSINE-PROTEIN KINASE RECEPTOR"/>
    <property type="match status" value="1"/>
</dbReference>
<comment type="catalytic activity">
    <reaction evidence="19 22">
        <text>L-tyrosyl-[protein] + ATP = O-phospho-L-tyrosyl-[protein] + ADP + H(+)</text>
        <dbReference type="Rhea" id="RHEA:10596"/>
        <dbReference type="Rhea" id="RHEA-COMP:10136"/>
        <dbReference type="Rhea" id="RHEA-COMP:20101"/>
        <dbReference type="ChEBI" id="CHEBI:15378"/>
        <dbReference type="ChEBI" id="CHEBI:30616"/>
        <dbReference type="ChEBI" id="CHEBI:46858"/>
        <dbReference type="ChEBI" id="CHEBI:61978"/>
        <dbReference type="ChEBI" id="CHEBI:456216"/>
        <dbReference type="EC" id="2.7.10.1"/>
    </reaction>
</comment>
<dbReference type="PROSITE" id="PS00109">
    <property type="entry name" value="PROTEIN_KINASE_TYR"/>
    <property type="match status" value="1"/>
</dbReference>
<dbReference type="InterPro" id="IPR050122">
    <property type="entry name" value="RTK"/>
</dbReference>
<gene>
    <name evidence="29" type="ORF">KUTeg_017451</name>
</gene>
<reference evidence="29 30" key="1">
    <citation type="submission" date="2022-12" db="EMBL/GenBank/DDBJ databases">
        <title>Chromosome-level genome of Tegillarca granosa.</title>
        <authorList>
            <person name="Kim J."/>
        </authorList>
    </citation>
    <scope>NUCLEOTIDE SEQUENCE [LARGE SCALE GENOMIC DNA]</scope>
    <source>
        <strain evidence="29">Teg-2019</strain>
        <tissue evidence="29">Adductor muscle</tissue>
    </source>
</reference>
<evidence type="ECO:0000256" key="5">
    <source>
        <dbReference type="ARBA" id="ARBA00022685"/>
    </source>
</evidence>
<feature type="domain" description="Protein kinase" evidence="26">
    <location>
        <begin position="1240"/>
        <end position="1514"/>
    </location>
</feature>
<feature type="signal peptide" evidence="25">
    <location>
        <begin position="1"/>
        <end position="20"/>
    </location>
</feature>